<feature type="transmembrane region" description="Helical" evidence="1">
    <location>
        <begin position="170"/>
        <end position="195"/>
    </location>
</feature>
<dbReference type="Pfam" id="PF22564">
    <property type="entry name" value="HAAS"/>
    <property type="match status" value="1"/>
</dbReference>
<dbReference type="EMBL" id="JQBP01000001">
    <property type="protein sequence ID" value="KRN75586.1"/>
    <property type="molecule type" value="Genomic_DNA"/>
</dbReference>
<evidence type="ECO:0000313" key="2">
    <source>
        <dbReference type="EMBL" id="KRN75586.1"/>
    </source>
</evidence>
<protein>
    <recommendedName>
        <fullName evidence="4">Integral membrane protein</fullName>
    </recommendedName>
</protein>
<dbReference type="PATRIC" id="fig|1616.3.peg.70"/>
<organism evidence="2 3">
    <name type="scientific">Weissella kandleri</name>
    <dbReference type="NCBI Taxonomy" id="1616"/>
    <lineage>
        <taxon>Bacteria</taxon>
        <taxon>Bacillati</taxon>
        <taxon>Bacillota</taxon>
        <taxon>Bacilli</taxon>
        <taxon>Lactobacillales</taxon>
        <taxon>Lactobacillaceae</taxon>
        <taxon>Weissella</taxon>
    </lineage>
</organism>
<comment type="caution">
    <text evidence="2">The sequence shown here is derived from an EMBL/GenBank/DDBJ whole genome shotgun (WGS) entry which is preliminary data.</text>
</comment>
<feature type="transmembrane region" description="Helical" evidence="1">
    <location>
        <begin position="101"/>
        <end position="134"/>
    </location>
</feature>
<evidence type="ECO:0008006" key="4">
    <source>
        <dbReference type="Google" id="ProtNLM"/>
    </source>
</evidence>
<feature type="transmembrane region" description="Helical" evidence="1">
    <location>
        <begin position="140"/>
        <end position="163"/>
    </location>
</feature>
<proteinExistence type="predicted"/>
<keyword evidence="3" id="KW-1185">Reference proteome</keyword>
<keyword evidence="1" id="KW-1133">Transmembrane helix</keyword>
<evidence type="ECO:0000256" key="1">
    <source>
        <dbReference type="SAM" id="Phobius"/>
    </source>
</evidence>
<sequence>MEVTKMNPEIKEYLATFDRYLAPLPDGEREMTYRYYEELFLDSGMSIDQIYQEFGQPKNLARQVNANYAMGWTEMDADDTVATDGTLPHRQATKQGNPWNAAWLILLGVFASPILIPVALILVFIFALVILGLIFGIFSAAGLMIGAIFLSVAAIVAGVGVMTQSLMMSLMLIGGGVALLGGIVLIVPIVVWIVYGIGWLGYRIARWVGNLTLKRRPELAKEDRQNEQ</sequence>
<accession>A0A0R2JDZ7</accession>
<dbReference type="Proteomes" id="UP000051655">
    <property type="component" value="Unassembled WGS sequence"/>
</dbReference>
<keyword evidence="1" id="KW-0812">Transmembrane</keyword>
<dbReference type="STRING" id="1616.IV73_GL000070"/>
<reference evidence="2 3" key="1">
    <citation type="journal article" date="2015" name="Genome Announc.">
        <title>Expanding the biotechnology potential of lactobacilli through comparative genomics of 213 strains and associated genera.</title>
        <authorList>
            <person name="Sun Z."/>
            <person name="Harris H.M."/>
            <person name="McCann A."/>
            <person name="Guo C."/>
            <person name="Argimon S."/>
            <person name="Zhang W."/>
            <person name="Yang X."/>
            <person name="Jeffery I.B."/>
            <person name="Cooney J.C."/>
            <person name="Kagawa T.F."/>
            <person name="Liu W."/>
            <person name="Song Y."/>
            <person name="Salvetti E."/>
            <person name="Wrobel A."/>
            <person name="Rasinkangas P."/>
            <person name="Parkhill J."/>
            <person name="Rea M.C."/>
            <person name="O'Sullivan O."/>
            <person name="Ritari J."/>
            <person name="Douillard F.P."/>
            <person name="Paul Ross R."/>
            <person name="Yang R."/>
            <person name="Briner A.E."/>
            <person name="Felis G.E."/>
            <person name="de Vos W.M."/>
            <person name="Barrangou R."/>
            <person name="Klaenhammer T.R."/>
            <person name="Caufield P.W."/>
            <person name="Cui Y."/>
            <person name="Zhang H."/>
            <person name="O'Toole P.W."/>
        </authorList>
    </citation>
    <scope>NUCLEOTIDE SEQUENCE [LARGE SCALE GENOMIC DNA]</scope>
    <source>
        <strain evidence="2 3">DSM 20593</strain>
    </source>
</reference>
<evidence type="ECO:0000313" key="3">
    <source>
        <dbReference type="Proteomes" id="UP000051655"/>
    </source>
</evidence>
<gene>
    <name evidence="2" type="ORF">IV73_GL000070</name>
</gene>
<keyword evidence="1" id="KW-0472">Membrane</keyword>
<name>A0A0R2JDZ7_9LACO</name>
<dbReference type="AlphaFoldDB" id="A0A0R2JDZ7"/>